<name>A0A5N6KZV7_9ROSI</name>
<sequence length="111" mass="12901">MGARRWGGSRRGSRGCRGMQGCFTCGGWRGSWRKRRKRGMVRVESGMRAKVGRYERASWESELAERRVGCSGGDEVGERRGVVGERKRIKSHRRRNHWDSSQRNVKNYKSR</sequence>
<protein>
    <submittedName>
        <fullName evidence="2">Uncharacterized protein</fullName>
    </submittedName>
</protein>
<dbReference type="Proteomes" id="UP000327013">
    <property type="component" value="Unassembled WGS sequence"/>
</dbReference>
<accession>A0A5N6KZV7</accession>
<dbReference type="EMBL" id="VIBQ01000031">
    <property type="protein sequence ID" value="KAB8416438.1"/>
    <property type="molecule type" value="Genomic_DNA"/>
</dbReference>
<proteinExistence type="predicted"/>
<feature type="compositionally biased region" description="Basic and acidic residues" evidence="1">
    <location>
        <begin position="76"/>
        <end position="86"/>
    </location>
</feature>
<evidence type="ECO:0000256" key="1">
    <source>
        <dbReference type="SAM" id="MobiDB-lite"/>
    </source>
</evidence>
<reference evidence="2 3" key="1">
    <citation type="submission" date="2019-06" db="EMBL/GenBank/DDBJ databases">
        <title>A chromosomal-level reference genome of Carpinus fangiana (Coryloideae, Betulaceae).</title>
        <authorList>
            <person name="Yang X."/>
            <person name="Wang Z."/>
            <person name="Zhang L."/>
            <person name="Hao G."/>
            <person name="Liu J."/>
            <person name="Yang Y."/>
        </authorList>
    </citation>
    <scope>NUCLEOTIDE SEQUENCE [LARGE SCALE GENOMIC DNA]</scope>
    <source>
        <strain evidence="2">Cfa_2016G</strain>
        <tissue evidence="2">Leaf</tissue>
    </source>
</reference>
<feature type="region of interest" description="Disordered" evidence="1">
    <location>
        <begin position="70"/>
        <end position="111"/>
    </location>
</feature>
<evidence type="ECO:0000313" key="3">
    <source>
        <dbReference type="Proteomes" id="UP000327013"/>
    </source>
</evidence>
<comment type="caution">
    <text evidence="2">The sequence shown here is derived from an EMBL/GenBank/DDBJ whole genome shotgun (WGS) entry which is preliminary data.</text>
</comment>
<feature type="compositionally biased region" description="Basic residues" evidence="1">
    <location>
        <begin position="87"/>
        <end position="96"/>
    </location>
</feature>
<keyword evidence="3" id="KW-1185">Reference proteome</keyword>
<evidence type="ECO:0000313" key="2">
    <source>
        <dbReference type="EMBL" id="KAB8416438.1"/>
    </source>
</evidence>
<dbReference type="AlphaFoldDB" id="A0A5N6KZV7"/>
<organism evidence="2 3">
    <name type="scientific">Carpinus fangiana</name>
    <dbReference type="NCBI Taxonomy" id="176857"/>
    <lineage>
        <taxon>Eukaryota</taxon>
        <taxon>Viridiplantae</taxon>
        <taxon>Streptophyta</taxon>
        <taxon>Embryophyta</taxon>
        <taxon>Tracheophyta</taxon>
        <taxon>Spermatophyta</taxon>
        <taxon>Magnoliopsida</taxon>
        <taxon>eudicotyledons</taxon>
        <taxon>Gunneridae</taxon>
        <taxon>Pentapetalae</taxon>
        <taxon>rosids</taxon>
        <taxon>fabids</taxon>
        <taxon>Fagales</taxon>
        <taxon>Betulaceae</taxon>
        <taxon>Carpinus</taxon>
    </lineage>
</organism>
<gene>
    <name evidence="2" type="ORF">FH972_024957</name>
</gene>